<evidence type="ECO:0000313" key="1">
    <source>
        <dbReference type="EMBL" id="AJR04438.1"/>
    </source>
</evidence>
<keyword evidence="2" id="KW-1185">Reference proteome</keyword>
<reference evidence="1 2" key="1">
    <citation type="submission" date="2014-02" db="EMBL/GenBank/DDBJ databases">
        <authorList>
            <person name="Young C.-C."/>
            <person name="Hameed A."/>
            <person name="Huang H.-C."/>
            <person name="Shahina M."/>
        </authorList>
    </citation>
    <scope>NUCLEOTIDE SEQUENCE [LARGE SCALE GENOMIC DNA]</scope>
    <source>
        <strain evidence="1 2">CC-SAMT-1</strain>
    </source>
</reference>
<protein>
    <recommendedName>
        <fullName evidence="3">Nitrogen regulatory protein P-II</fullName>
    </recommendedName>
</protein>
<dbReference type="HOGENOM" id="CLU_171191_0_0_10"/>
<dbReference type="STRING" id="1454006.AW14_13015"/>
<dbReference type="AlphaFoldDB" id="A0A0C5WBF3"/>
<organism evidence="1 2">
    <name type="scientific">Siansivirga zeaxanthinifaciens CC-SAMT-1</name>
    <dbReference type="NCBI Taxonomy" id="1454006"/>
    <lineage>
        <taxon>Bacteria</taxon>
        <taxon>Pseudomonadati</taxon>
        <taxon>Bacteroidota</taxon>
        <taxon>Flavobacteriia</taxon>
        <taxon>Flavobacteriales</taxon>
        <taxon>Flavobacteriaceae</taxon>
        <taxon>Siansivirga</taxon>
    </lineage>
</organism>
<dbReference type="Proteomes" id="UP000032229">
    <property type="component" value="Chromosome"/>
</dbReference>
<sequence length="101" mass="11670">MKLVIVTAVREFRKELVKLFKLANIENFSEAEIDGHKTDVLNSLSENWFATEKPNNESLLFFSFTEEKQIDSLFNLIKTFNSNLETHNPVRAVVIPIEKSI</sequence>
<evidence type="ECO:0000313" key="2">
    <source>
        <dbReference type="Proteomes" id="UP000032229"/>
    </source>
</evidence>
<gene>
    <name evidence="1" type="ORF">AW14_13015</name>
</gene>
<name>A0A0C5WBF3_9FLAO</name>
<accession>A0A0C5WBF3</accession>
<proteinExistence type="predicted"/>
<evidence type="ECO:0008006" key="3">
    <source>
        <dbReference type="Google" id="ProtNLM"/>
    </source>
</evidence>
<dbReference type="EMBL" id="CP007202">
    <property type="protein sequence ID" value="AJR04438.1"/>
    <property type="molecule type" value="Genomic_DNA"/>
</dbReference>
<dbReference type="RefSeq" id="WP_044639148.1">
    <property type="nucleotide sequence ID" value="NZ_CP007202.1"/>
</dbReference>
<dbReference type="OrthoDB" id="1524637at2"/>
<dbReference type="KEGG" id="sze:AW14_13015"/>